<dbReference type="InterPro" id="IPR011048">
    <property type="entry name" value="Haem_d1_sf"/>
</dbReference>
<organism evidence="2 3">
    <name type="scientific">Pinctada imbricata</name>
    <name type="common">Atlantic pearl-oyster</name>
    <name type="synonym">Pinctada martensii</name>
    <dbReference type="NCBI Taxonomy" id="66713"/>
    <lineage>
        <taxon>Eukaryota</taxon>
        <taxon>Metazoa</taxon>
        <taxon>Spiralia</taxon>
        <taxon>Lophotrochozoa</taxon>
        <taxon>Mollusca</taxon>
        <taxon>Bivalvia</taxon>
        <taxon>Autobranchia</taxon>
        <taxon>Pteriomorphia</taxon>
        <taxon>Pterioida</taxon>
        <taxon>Pterioidea</taxon>
        <taxon>Pteriidae</taxon>
        <taxon>Pinctada</taxon>
    </lineage>
</organism>
<proteinExistence type="predicted"/>
<dbReference type="PANTHER" id="PTHR46928:SF1">
    <property type="entry name" value="MESENCHYME-SPECIFIC CELL SURFACE GLYCOPROTEIN"/>
    <property type="match status" value="1"/>
</dbReference>
<evidence type="ECO:0000259" key="1">
    <source>
        <dbReference type="Pfam" id="PF22494"/>
    </source>
</evidence>
<evidence type="ECO:0000313" key="3">
    <source>
        <dbReference type="Proteomes" id="UP001186944"/>
    </source>
</evidence>
<feature type="domain" description="Choice-of-anchor I" evidence="1">
    <location>
        <begin position="18"/>
        <end position="381"/>
    </location>
</feature>
<dbReference type="PANTHER" id="PTHR46928">
    <property type="entry name" value="MESENCHYME-SPECIFIC CELL SURFACE GLYCOPROTEIN"/>
    <property type="match status" value="1"/>
</dbReference>
<keyword evidence="3" id="KW-1185">Reference proteome</keyword>
<gene>
    <name evidence="2" type="ORF">FSP39_021234</name>
</gene>
<name>A0AA88YG42_PINIB</name>
<protein>
    <recommendedName>
        <fullName evidence="1">Choice-of-anchor I domain-containing protein</fullName>
    </recommendedName>
</protein>
<dbReference type="AlphaFoldDB" id="A0AA88YG42"/>
<dbReference type="InterPro" id="IPR052956">
    <property type="entry name" value="Mesenchyme-surface_protein"/>
</dbReference>
<dbReference type="InterPro" id="IPR055188">
    <property type="entry name" value="Choice_anch_I"/>
</dbReference>
<dbReference type="SUPFAM" id="SSF51004">
    <property type="entry name" value="C-terminal (heme d1) domain of cytochrome cd1-nitrite reductase"/>
    <property type="match status" value="1"/>
</dbReference>
<dbReference type="Pfam" id="PF22494">
    <property type="entry name" value="choice_anch_I"/>
    <property type="match status" value="1"/>
</dbReference>
<accession>A0AA88YG42</accession>
<reference evidence="2" key="1">
    <citation type="submission" date="2019-08" db="EMBL/GenBank/DDBJ databases">
        <title>The improved chromosome-level genome for the pearl oyster Pinctada fucata martensii using PacBio sequencing and Hi-C.</title>
        <authorList>
            <person name="Zheng Z."/>
        </authorList>
    </citation>
    <scope>NUCLEOTIDE SEQUENCE</scope>
    <source>
        <strain evidence="2">ZZ-2019</strain>
        <tissue evidence="2">Adductor muscle</tissue>
    </source>
</reference>
<dbReference type="EMBL" id="VSWD01000007">
    <property type="protein sequence ID" value="KAK3098613.1"/>
    <property type="molecule type" value="Genomic_DNA"/>
</dbReference>
<dbReference type="Proteomes" id="UP001186944">
    <property type="component" value="Unassembled WGS sequence"/>
</dbReference>
<evidence type="ECO:0000313" key="2">
    <source>
        <dbReference type="EMBL" id="KAK3098613.1"/>
    </source>
</evidence>
<sequence length="449" mass="49927">METPYSIKKGEQSRLLHVIDISDPANPLRVYTHQFTSSDGIPRDVAVCKNEVAVAVTSPIRDVYEGHVYFFQLFAPGDTELKSDGKVPVGPFPDMLTFNPQCSQLWVANEGRPGKDIANKFMDPVGSVTVIERETTGNPTERFITFGDFENRFDLRMPSRYVAQNVWPLAGNPTFQQDAEPEYITFDSKNAYVAFQKNNAIATIPLRTLTATMTPIPAKEWNNLKIDPSDRDGGIHLREYPFRSLRQPDTIKTLTIGSRSFLVTADEGRTTSYTSSLHGFNWNDYSLADVLARGSKYDDLSIKNDSFISDLRLDNKAGRMTVSKVDGLNLFTQKYDQAYHFGGRGFSIWDTRNFNLIYDTGDEIEKEISTSNPNGPKIGALDVITDNGNTYIVAGSETVGTVFLYSVNTTSGAPVPTFEAAIRLGRTDFVWQELYDMDEAGDAGISAVG</sequence>
<comment type="caution">
    <text evidence="2">The sequence shown here is derived from an EMBL/GenBank/DDBJ whole genome shotgun (WGS) entry which is preliminary data.</text>
</comment>